<keyword evidence="11 12" id="KW-0998">Cell outer membrane</keyword>
<dbReference type="PANTHER" id="PTHR30069">
    <property type="entry name" value="TONB-DEPENDENT OUTER MEMBRANE RECEPTOR"/>
    <property type="match status" value="1"/>
</dbReference>
<evidence type="ECO:0000256" key="5">
    <source>
        <dbReference type="ARBA" id="ARBA00022496"/>
    </source>
</evidence>
<keyword evidence="10 12" id="KW-0472">Membrane</keyword>
<dbReference type="PROSITE" id="PS52016">
    <property type="entry name" value="TONB_DEPENDENT_REC_3"/>
    <property type="match status" value="1"/>
</dbReference>
<feature type="chain" id="PRO_5005640536" evidence="15">
    <location>
        <begin position="31"/>
        <end position="749"/>
    </location>
</feature>
<dbReference type="STRING" id="1549748.WH95_05750"/>
<sequence length="749" mass="80765">MSRFRGYPRNKSILQGIAFALLMGGTFAYAPTVAAQSTISEEYDFDIPSQDLANSLSTFGIQSGLQVSAHGDLVRGVKANAVKGRMTAQNALNKMIAGLNLKYEVTADGSVLVSSSNTKVDEATLSPILITGASNNDRHAGSADRVDSKYISSVDLARRNPTTVKEVFAGEAAVSVGGGIPVTQKVYVRGVEEHNLAVTIDGARQNNKVFHHSGNNLIDPSLLKAIRVDPTIAPADIGPGALAGGIVYETVDVDDVLEEGKSYGGFVTASYDTNSETYTNGNALYGRVGDFEALGFFKWGKGDDYDDGDGNQTVGTGTNLRSFLGKAGYEHDVHRFEISGELVDDEADRPFRANLQNLTNKNEDPERVYAVKRSNLVFNYNMTEASGWIDPRVTLGYGVSSVEVPSPYGSDAATTSLSGKFENDFNFDENNKITAGVDFYHDVNEYKDNTTPSTDEKATNVGIFGQARIEPLENLRLSFGARGDTQYFTGLDGTNFDNQGLSGNVSVAYEVIEGVTLKGGYSNVFGGISLAEAYIYNPGAWDYNSNEVKPTRSQNYSFGFETEFRGFSFDASVFSSDIENARRASWGGGPHLNHDFVTRGFEVGAGYDWTDGFARISYSDTGIKVDGDPSLSDSDTTQYLGAPLGRVIAFETAHGFKGTGLSIGGTIDAALKNKDTTKGGGNPQDSYATFGLYAEYKPEDFDFLTLRLEGNNLNDASYADRASYGQEFTNVEPALEAGRSFLFSVRADF</sequence>
<dbReference type="Pfam" id="PF00593">
    <property type="entry name" value="TonB_dep_Rec_b-barrel"/>
    <property type="match status" value="1"/>
</dbReference>
<evidence type="ECO:0000256" key="6">
    <source>
        <dbReference type="ARBA" id="ARBA00022692"/>
    </source>
</evidence>
<evidence type="ECO:0000256" key="12">
    <source>
        <dbReference type="PROSITE-ProRule" id="PRU01360"/>
    </source>
</evidence>
<evidence type="ECO:0000313" key="18">
    <source>
        <dbReference type="Proteomes" id="UP000034491"/>
    </source>
</evidence>
<keyword evidence="3 12" id="KW-0813">Transport</keyword>
<evidence type="ECO:0000256" key="8">
    <source>
        <dbReference type="ARBA" id="ARBA00023004"/>
    </source>
</evidence>
<dbReference type="Gene3D" id="3.55.50.30">
    <property type="match status" value="1"/>
</dbReference>
<evidence type="ECO:0000256" key="4">
    <source>
        <dbReference type="ARBA" id="ARBA00022452"/>
    </source>
</evidence>
<evidence type="ECO:0000256" key="10">
    <source>
        <dbReference type="ARBA" id="ARBA00023136"/>
    </source>
</evidence>
<proteinExistence type="inferred from homology"/>
<dbReference type="SMART" id="SM00965">
    <property type="entry name" value="STN"/>
    <property type="match status" value="1"/>
</dbReference>
<keyword evidence="4 12" id="KW-1134">Transmembrane beta strand</keyword>
<evidence type="ECO:0000313" key="17">
    <source>
        <dbReference type="EMBL" id="KKJ77921.1"/>
    </source>
</evidence>
<dbReference type="PANTHER" id="PTHR30069:SF41">
    <property type="entry name" value="HEME_HEMOPEXIN UTILIZATION PROTEIN C"/>
    <property type="match status" value="1"/>
</dbReference>
<evidence type="ECO:0000256" key="1">
    <source>
        <dbReference type="ARBA" id="ARBA00004571"/>
    </source>
</evidence>
<dbReference type="Pfam" id="PF07715">
    <property type="entry name" value="Plug"/>
    <property type="match status" value="1"/>
</dbReference>
<dbReference type="GO" id="GO:0015344">
    <property type="term" value="F:siderophore uptake transmembrane transporter activity"/>
    <property type="evidence" value="ECO:0007669"/>
    <property type="project" value="TreeGrafter"/>
</dbReference>
<evidence type="ECO:0000256" key="11">
    <source>
        <dbReference type="ARBA" id="ARBA00023237"/>
    </source>
</evidence>
<keyword evidence="8" id="KW-0408">Iron</keyword>
<dbReference type="Gene3D" id="2.170.130.10">
    <property type="entry name" value="TonB-dependent receptor, plug domain"/>
    <property type="match status" value="1"/>
</dbReference>
<comment type="caution">
    <text evidence="17">The sequence shown here is derived from an EMBL/GenBank/DDBJ whole genome shotgun (WGS) entry which is preliminary data.</text>
</comment>
<dbReference type="InterPro" id="IPR012910">
    <property type="entry name" value="Plug_dom"/>
</dbReference>
<dbReference type="PROSITE" id="PS01156">
    <property type="entry name" value="TONB_DEPENDENT_REC_2"/>
    <property type="match status" value="1"/>
</dbReference>
<dbReference type="Gene3D" id="2.40.170.20">
    <property type="entry name" value="TonB-dependent receptor, beta-barrel domain"/>
    <property type="match status" value="1"/>
</dbReference>
<keyword evidence="18" id="KW-1185">Reference proteome</keyword>
<dbReference type="InterPro" id="IPR011662">
    <property type="entry name" value="Secretin/TonB_short_N"/>
</dbReference>
<dbReference type="EMBL" id="LANI01000003">
    <property type="protein sequence ID" value="KKJ77921.1"/>
    <property type="molecule type" value="Genomic_DNA"/>
</dbReference>
<feature type="domain" description="Secretin/TonB short N-terminal" evidence="16">
    <location>
        <begin position="65"/>
        <end position="116"/>
    </location>
</feature>
<gene>
    <name evidence="17" type="ORF">WH95_05750</name>
</gene>
<dbReference type="InterPro" id="IPR010917">
    <property type="entry name" value="TonB_rcpt_CS"/>
</dbReference>
<dbReference type="InterPro" id="IPR037066">
    <property type="entry name" value="Plug_dom_sf"/>
</dbReference>
<keyword evidence="17" id="KW-0675">Receptor</keyword>
<comment type="subcellular location">
    <subcellularLocation>
        <location evidence="1 12">Cell outer membrane</location>
        <topology evidence="1 12">Multi-pass membrane protein</topology>
    </subcellularLocation>
</comment>
<dbReference type="GO" id="GO:0044718">
    <property type="term" value="P:siderophore transmembrane transport"/>
    <property type="evidence" value="ECO:0007669"/>
    <property type="project" value="TreeGrafter"/>
</dbReference>
<keyword evidence="7 15" id="KW-0732">Signal</keyword>
<evidence type="ECO:0000256" key="3">
    <source>
        <dbReference type="ARBA" id="ARBA00022448"/>
    </source>
</evidence>
<dbReference type="RefSeq" id="WP_046504174.1">
    <property type="nucleotide sequence ID" value="NZ_LANI01000003.1"/>
</dbReference>
<feature type="signal peptide" evidence="15">
    <location>
        <begin position="1"/>
        <end position="30"/>
    </location>
</feature>
<evidence type="ECO:0000256" key="7">
    <source>
        <dbReference type="ARBA" id="ARBA00022729"/>
    </source>
</evidence>
<evidence type="ECO:0000256" key="13">
    <source>
        <dbReference type="PROSITE-ProRule" id="PRU10144"/>
    </source>
</evidence>
<dbReference type="GO" id="GO:0009279">
    <property type="term" value="C:cell outer membrane"/>
    <property type="evidence" value="ECO:0007669"/>
    <property type="project" value="UniProtKB-SubCell"/>
</dbReference>
<organism evidence="17 18">
    <name type="scientific">Kiloniella litopenaei</name>
    <dbReference type="NCBI Taxonomy" id="1549748"/>
    <lineage>
        <taxon>Bacteria</taxon>
        <taxon>Pseudomonadati</taxon>
        <taxon>Pseudomonadota</taxon>
        <taxon>Alphaproteobacteria</taxon>
        <taxon>Rhodospirillales</taxon>
        <taxon>Kiloniellaceae</taxon>
        <taxon>Kiloniella</taxon>
    </lineage>
</organism>
<evidence type="ECO:0000256" key="9">
    <source>
        <dbReference type="ARBA" id="ARBA00023077"/>
    </source>
</evidence>
<evidence type="ECO:0000259" key="16">
    <source>
        <dbReference type="SMART" id="SM00965"/>
    </source>
</evidence>
<keyword evidence="6 12" id="KW-0812">Transmembrane</keyword>
<keyword evidence="9 14" id="KW-0798">TonB box</keyword>
<name>A0A0M2R8D1_9PROT</name>
<keyword evidence="5" id="KW-0410">Iron transport</keyword>
<dbReference type="InterPro" id="IPR000531">
    <property type="entry name" value="Beta-barrel_TonB"/>
</dbReference>
<dbReference type="Proteomes" id="UP000034491">
    <property type="component" value="Unassembled WGS sequence"/>
</dbReference>
<reference evidence="17 18" key="1">
    <citation type="submission" date="2015-03" db="EMBL/GenBank/DDBJ databases">
        <title>Genome sequence of Kiloniella sp. P1-1, isolated from the gut microflora of Pacific white shrimp, Penaeus vannamei.</title>
        <authorList>
            <person name="Shao Z."/>
            <person name="Wang L."/>
            <person name="Li X."/>
        </authorList>
    </citation>
    <scope>NUCLEOTIDE SEQUENCE [LARGE SCALE GENOMIC DNA]</scope>
    <source>
        <strain evidence="17 18">P1-1</strain>
    </source>
</reference>
<keyword evidence="5" id="KW-0406">Ion transport</keyword>
<dbReference type="OrthoDB" id="9760494at2"/>
<dbReference type="AlphaFoldDB" id="A0A0M2R8D1"/>
<evidence type="ECO:0000256" key="14">
    <source>
        <dbReference type="RuleBase" id="RU003357"/>
    </source>
</evidence>
<dbReference type="InterPro" id="IPR039426">
    <property type="entry name" value="TonB-dep_rcpt-like"/>
</dbReference>
<protein>
    <submittedName>
        <fullName evidence="17">TonB-dependent receptor</fullName>
    </submittedName>
</protein>
<accession>A0A0M2R8D1</accession>
<dbReference type="SUPFAM" id="SSF56935">
    <property type="entry name" value="Porins"/>
    <property type="match status" value="1"/>
</dbReference>
<comment type="similarity">
    <text evidence="2 12 14">Belongs to the TonB-dependent receptor family.</text>
</comment>
<evidence type="ECO:0000256" key="2">
    <source>
        <dbReference type="ARBA" id="ARBA00009810"/>
    </source>
</evidence>
<dbReference type="PATRIC" id="fig|1549748.8.peg.2643"/>
<dbReference type="Pfam" id="PF07660">
    <property type="entry name" value="STN"/>
    <property type="match status" value="1"/>
</dbReference>
<dbReference type="InterPro" id="IPR036942">
    <property type="entry name" value="Beta-barrel_TonB_sf"/>
</dbReference>
<evidence type="ECO:0000256" key="15">
    <source>
        <dbReference type="SAM" id="SignalP"/>
    </source>
</evidence>
<feature type="short sequence motif" description="TonB C-terminal box" evidence="13">
    <location>
        <begin position="732"/>
        <end position="749"/>
    </location>
</feature>